<gene>
    <name evidence="1" type="ORF">GCM10023322_71840</name>
</gene>
<protein>
    <submittedName>
        <fullName evidence="1">Uncharacterized protein</fullName>
    </submittedName>
</protein>
<comment type="caution">
    <text evidence="1">The sequence shown here is derived from an EMBL/GenBank/DDBJ whole genome shotgun (WGS) entry which is preliminary data.</text>
</comment>
<dbReference type="Proteomes" id="UP001501570">
    <property type="component" value="Unassembled WGS sequence"/>
</dbReference>
<reference evidence="2" key="1">
    <citation type="journal article" date="2019" name="Int. J. Syst. Evol. Microbiol.">
        <title>The Global Catalogue of Microorganisms (GCM) 10K type strain sequencing project: providing services to taxonomists for standard genome sequencing and annotation.</title>
        <authorList>
            <consortium name="The Broad Institute Genomics Platform"/>
            <consortium name="The Broad Institute Genome Sequencing Center for Infectious Disease"/>
            <person name="Wu L."/>
            <person name="Ma J."/>
        </authorList>
    </citation>
    <scope>NUCLEOTIDE SEQUENCE [LARGE SCALE GENOMIC DNA]</scope>
    <source>
        <strain evidence="2">JCM 18304</strain>
    </source>
</reference>
<organism evidence="1 2">
    <name type="scientific">Rugosimonospora acidiphila</name>
    <dbReference type="NCBI Taxonomy" id="556531"/>
    <lineage>
        <taxon>Bacteria</taxon>
        <taxon>Bacillati</taxon>
        <taxon>Actinomycetota</taxon>
        <taxon>Actinomycetes</taxon>
        <taxon>Micromonosporales</taxon>
        <taxon>Micromonosporaceae</taxon>
        <taxon>Rugosimonospora</taxon>
    </lineage>
</organism>
<evidence type="ECO:0000313" key="2">
    <source>
        <dbReference type="Proteomes" id="UP001501570"/>
    </source>
</evidence>
<dbReference type="EMBL" id="BAABJQ010000033">
    <property type="protein sequence ID" value="GAA5198430.1"/>
    <property type="molecule type" value="Genomic_DNA"/>
</dbReference>
<keyword evidence="2" id="KW-1185">Reference proteome</keyword>
<dbReference type="RefSeq" id="WP_345637420.1">
    <property type="nucleotide sequence ID" value="NZ_BAABJQ010000033.1"/>
</dbReference>
<name>A0ABP9SL30_9ACTN</name>
<evidence type="ECO:0000313" key="1">
    <source>
        <dbReference type="EMBL" id="GAA5198430.1"/>
    </source>
</evidence>
<accession>A0ABP9SL30</accession>
<sequence>MPINSQVEERLRKAYSGAIAKDPDAVAGALDGISKEDTASLITMGLYVSGFVANDIYRDGPTDEDFRELASKISEKESDWIDLDRASVAEFLKVAVTGDVTLGGLGGEDVTGLAVVCGAHLLSYYRLDDQRWYQYLDEIWDSYEQITSDKA</sequence>
<proteinExistence type="predicted"/>